<keyword evidence="2" id="KW-0233">DNA recombination</keyword>
<dbReference type="SUPFAM" id="SSF56349">
    <property type="entry name" value="DNA breaking-rejoining enzymes"/>
    <property type="match status" value="1"/>
</dbReference>
<feature type="compositionally biased region" description="Basic and acidic residues" evidence="3">
    <location>
        <begin position="303"/>
        <end position="318"/>
    </location>
</feature>
<dbReference type="Gene3D" id="1.10.443.10">
    <property type="entry name" value="Intergrase catalytic core"/>
    <property type="match status" value="1"/>
</dbReference>
<dbReference type="InterPro" id="IPR010998">
    <property type="entry name" value="Integrase_recombinase_N"/>
</dbReference>
<reference evidence="4 5" key="1">
    <citation type="submission" date="2024-02" db="EMBL/GenBank/DDBJ databases">
        <authorList>
            <person name="Chen Y."/>
            <person name="Shah S."/>
            <person name="Dougan E. K."/>
            <person name="Thang M."/>
            <person name="Chan C."/>
        </authorList>
    </citation>
    <scope>NUCLEOTIDE SEQUENCE [LARGE SCALE GENOMIC DNA]</scope>
</reference>
<evidence type="ECO:0000256" key="3">
    <source>
        <dbReference type="SAM" id="MobiDB-lite"/>
    </source>
</evidence>
<dbReference type="PANTHER" id="PTHR34605:SF3">
    <property type="entry name" value="P CELL-TYPE AGGLUTINATION PROTEIN MAP4-LIKE-RELATED"/>
    <property type="match status" value="1"/>
</dbReference>
<dbReference type="SUPFAM" id="SSF47823">
    <property type="entry name" value="lambda integrase-like, N-terminal domain"/>
    <property type="match status" value="1"/>
</dbReference>
<proteinExistence type="predicted"/>
<organism evidence="4 5">
    <name type="scientific">Durusdinium trenchii</name>
    <dbReference type="NCBI Taxonomy" id="1381693"/>
    <lineage>
        <taxon>Eukaryota</taxon>
        <taxon>Sar</taxon>
        <taxon>Alveolata</taxon>
        <taxon>Dinophyceae</taxon>
        <taxon>Suessiales</taxon>
        <taxon>Symbiodiniaceae</taxon>
        <taxon>Durusdinium</taxon>
    </lineage>
</organism>
<evidence type="ECO:0000256" key="2">
    <source>
        <dbReference type="ARBA" id="ARBA00023172"/>
    </source>
</evidence>
<evidence type="ECO:0000256" key="1">
    <source>
        <dbReference type="ARBA" id="ARBA00023125"/>
    </source>
</evidence>
<feature type="compositionally biased region" description="Basic and acidic residues" evidence="3">
    <location>
        <begin position="27"/>
        <end position="45"/>
    </location>
</feature>
<feature type="compositionally biased region" description="Basic and acidic residues" evidence="3">
    <location>
        <begin position="328"/>
        <end position="342"/>
    </location>
</feature>
<dbReference type="Gene3D" id="1.10.150.130">
    <property type="match status" value="1"/>
</dbReference>
<evidence type="ECO:0008006" key="6">
    <source>
        <dbReference type="Google" id="ProtNLM"/>
    </source>
</evidence>
<comment type="caution">
    <text evidence="4">The sequence shown here is derived from an EMBL/GenBank/DDBJ whole genome shotgun (WGS) entry which is preliminary data.</text>
</comment>
<evidence type="ECO:0000313" key="5">
    <source>
        <dbReference type="Proteomes" id="UP001642464"/>
    </source>
</evidence>
<feature type="region of interest" description="Disordered" evidence="3">
    <location>
        <begin position="303"/>
        <end position="342"/>
    </location>
</feature>
<name>A0ABP0HAU3_9DINO</name>
<dbReference type="Proteomes" id="UP001642464">
    <property type="component" value="Unassembled WGS sequence"/>
</dbReference>
<feature type="compositionally biased region" description="Basic and acidic residues" evidence="3">
    <location>
        <begin position="61"/>
        <end position="72"/>
    </location>
</feature>
<keyword evidence="1" id="KW-0238">DNA-binding</keyword>
<feature type="region of interest" description="Disordered" evidence="3">
    <location>
        <begin position="1"/>
        <end position="109"/>
    </location>
</feature>
<sequence length="707" mass="78117">MEVDWGGTDSEVEIAQAIPAGASTELVEPKQEKTEGLTEDPDARTAELAQPKAETTAALPKSEEVIPTKVEESVDVPSATETPGGAPAAEGVPNAPPPPGDAKGIEYLPPKDQEMITEGDLPRPRRRKVKFGDAHLHLLKAVADADAANWACLQEAIQQAPAASQVKSEFVERLNRLAEARLKSKTEAEAKAEERAQRVKHYTEAETDYRAGLNDQMLRLELANPVGPRTGVPLVSDHRLKQEIEAGRSVWEVDAWSRAEKGPGTGPLLDVDPAEAGKVLDKALHDAAQKDLRTFRADLQNEARREGNWNKRAPDTASRKKIKKQRKREGQGHTKDDAERDRNHAIAHQTAEGSSSAGGLSVPNLSNFDQGLKRSPGDALEAEWDLDQASGMIFDSLLLAFILAVALAIRRLLSKWGYSQSTAASYQSQWGWWSLFCKRRGEDPVRYVPAYSRQEEQLVIDFLVHCASNEAKAPGTIKLRLSAIRSMHLTLGYYPDLLMHMPRIPLALAGLRRRFGTKERRMPVTPDMLKWLGDHLQYGRAEEASLLWGALTLGFFFLLRASEYLDVGYQDPRKGLRGSDVTLKLNGNAVTLNRISEVDEVTLLVRGSKTDIYNRGQVRNHYRTAEKVCVVKSVRAAKGLGLPEGDLGAHSLRFGGASALWAQYQDTSLVKRWGRWASDSFQTYIWEARETAKGVAQKMITADLTPN</sequence>
<dbReference type="PANTHER" id="PTHR34605">
    <property type="entry name" value="PHAGE_INTEGRASE DOMAIN-CONTAINING PROTEIN"/>
    <property type="match status" value="1"/>
</dbReference>
<gene>
    <name evidence="4" type="ORF">SCF082_LOCUS541</name>
</gene>
<protein>
    <recommendedName>
        <fullName evidence="6">Tyr recombinase domain-containing protein</fullName>
    </recommendedName>
</protein>
<keyword evidence="5" id="KW-1185">Reference proteome</keyword>
<accession>A0ABP0HAU3</accession>
<dbReference type="EMBL" id="CAXAMM010000201">
    <property type="protein sequence ID" value="CAK8986409.1"/>
    <property type="molecule type" value="Genomic_DNA"/>
</dbReference>
<dbReference type="InterPro" id="IPR052925">
    <property type="entry name" value="Phage_Integrase-like_Recomb"/>
</dbReference>
<dbReference type="InterPro" id="IPR013762">
    <property type="entry name" value="Integrase-like_cat_sf"/>
</dbReference>
<dbReference type="InterPro" id="IPR011010">
    <property type="entry name" value="DNA_brk_join_enz"/>
</dbReference>
<evidence type="ECO:0000313" key="4">
    <source>
        <dbReference type="EMBL" id="CAK8986409.1"/>
    </source>
</evidence>